<dbReference type="AlphaFoldDB" id="A0A1X7KYQ4"/>
<keyword evidence="4 5" id="KW-0234">DNA repair</keyword>
<dbReference type="Pfam" id="PF02245">
    <property type="entry name" value="Pur_DNA_glyco"/>
    <property type="match status" value="1"/>
</dbReference>
<dbReference type="GO" id="GO:0006284">
    <property type="term" value="P:base-excision repair"/>
    <property type="evidence" value="ECO:0007669"/>
    <property type="project" value="InterPro"/>
</dbReference>
<dbReference type="Gene3D" id="3.10.300.10">
    <property type="entry name" value="Methylpurine-DNA glycosylase (MPG)"/>
    <property type="match status" value="1"/>
</dbReference>
<dbReference type="GO" id="GO:0003677">
    <property type="term" value="F:DNA binding"/>
    <property type="evidence" value="ECO:0007669"/>
    <property type="project" value="InterPro"/>
</dbReference>
<dbReference type="OrthoDB" id="9794313at2"/>
<keyword evidence="3 5" id="KW-0378">Hydrolase</keyword>
<dbReference type="InterPro" id="IPR003180">
    <property type="entry name" value="MPG"/>
</dbReference>
<evidence type="ECO:0000313" key="7">
    <source>
        <dbReference type="Proteomes" id="UP000193244"/>
    </source>
</evidence>
<keyword evidence="2 5" id="KW-0227">DNA damage</keyword>
<dbReference type="InterPro" id="IPR011034">
    <property type="entry name" value="Formyl_transferase-like_C_sf"/>
</dbReference>
<dbReference type="HAMAP" id="MF_00527">
    <property type="entry name" value="3MGH"/>
    <property type="match status" value="1"/>
</dbReference>
<dbReference type="EC" id="3.2.2.-" evidence="5"/>
<evidence type="ECO:0000313" key="6">
    <source>
        <dbReference type="EMBL" id="SMG46344.1"/>
    </source>
</evidence>
<sequence>MFTPASRSSGVFDRSSVEVAPELLGARLTRHSALGDITLRITEVEAYLGVGEDPGSHSFRGMTPRNAVMFGPPLHLYTYFTYGMHVCANIVCSPEGQASAVLLRAGEIVEGIDLARAHRGEQVAVRDLARGPARLTKAMAISLSDGGADVGGDVYSLELSDAEHDVGTSVRTGVSGPGGSAAYPWRFFIAGDPTVSPYRASAPRKRD</sequence>
<dbReference type="RefSeq" id="WP_085487636.1">
    <property type="nucleotide sequence ID" value="NZ_FXAY01000006.1"/>
</dbReference>
<dbReference type="InterPro" id="IPR036995">
    <property type="entry name" value="MPG_sf"/>
</dbReference>
<protein>
    <recommendedName>
        <fullName evidence="5">Putative 3-methyladenine DNA glycosylase</fullName>
        <ecNumber evidence="5">3.2.2.-</ecNumber>
    </recommendedName>
</protein>
<dbReference type="STRING" id="150121.SAMN06296010_3057"/>
<keyword evidence="7" id="KW-1185">Reference proteome</keyword>
<evidence type="ECO:0000256" key="4">
    <source>
        <dbReference type="ARBA" id="ARBA00023204"/>
    </source>
</evidence>
<proteinExistence type="inferred from homology"/>
<gene>
    <name evidence="6" type="ORF">SAMN06296010_3057</name>
</gene>
<dbReference type="SUPFAM" id="SSF50486">
    <property type="entry name" value="FMT C-terminal domain-like"/>
    <property type="match status" value="1"/>
</dbReference>
<dbReference type="PANTHER" id="PTHR10429">
    <property type="entry name" value="DNA-3-METHYLADENINE GLYCOSYLASE"/>
    <property type="match status" value="1"/>
</dbReference>
<dbReference type="NCBIfam" id="TIGR00567">
    <property type="entry name" value="3mg"/>
    <property type="match status" value="1"/>
</dbReference>
<dbReference type="CDD" id="cd00540">
    <property type="entry name" value="AAG"/>
    <property type="match status" value="1"/>
</dbReference>
<evidence type="ECO:0000256" key="5">
    <source>
        <dbReference type="HAMAP-Rule" id="MF_00527"/>
    </source>
</evidence>
<name>A0A1X7KYQ4_9MICO</name>
<dbReference type="PANTHER" id="PTHR10429:SF0">
    <property type="entry name" value="DNA-3-METHYLADENINE GLYCOSYLASE"/>
    <property type="match status" value="1"/>
</dbReference>
<dbReference type="NCBIfam" id="NF002003">
    <property type="entry name" value="PRK00802.1-3"/>
    <property type="match status" value="1"/>
</dbReference>
<dbReference type="EMBL" id="FXAY01000006">
    <property type="protein sequence ID" value="SMG46344.1"/>
    <property type="molecule type" value="Genomic_DNA"/>
</dbReference>
<evidence type="ECO:0000256" key="2">
    <source>
        <dbReference type="ARBA" id="ARBA00022763"/>
    </source>
</evidence>
<evidence type="ECO:0000256" key="3">
    <source>
        <dbReference type="ARBA" id="ARBA00022801"/>
    </source>
</evidence>
<dbReference type="GO" id="GO:0003905">
    <property type="term" value="F:alkylbase DNA N-glycosylase activity"/>
    <property type="evidence" value="ECO:0007669"/>
    <property type="project" value="InterPro"/>
</dbReference>
<dbReference type="Proteomes" id="UP000193244">
    <property type="component" value="Unassembled WGS sequence"/>
</dbReference>
<organism evidence="6 7">
    <name type="scientific">Agreia pratensis</name>
    <dbReference type="NCBI Taxonomy" id="150121"/>
    <lineage>
        <taxon>Bacteria</taxon>
        <taxon>Bacillati</taxon>
        <taxon>Actinomycetota</taxon>
        <taxon>Actinomycetes</taxon>
        <taxon>Micrococcales</taxon>
        <taxon>Microbacteriaceae</taxon>
        <taxon>Agreia</taxon>
    </lineage>
</organism>
<accession>A0A1X7KYQ4</accession>
<comment type="similarity">
    <text evidence="1 5">Belongs to the DNA glycosylase MPG family.</text>
</comment>
<reference evidence="7" key="1">
    <citation type="submission" date="2017-04" db="EMBL/GenBank/DDBJ databases">
        <authorList>
            <person name="Varghese N."/>
            <person name="Submissions S."/>
        </authorList>
    </citation>
    <scope>NUCLEOTIDE SEQUENCE [LARGE SCALE GENOMIC DNA]</scope>
    <source>
        <strain evidence="7">VKM Ac-2510</strain>
    </source>
</reference>
<evidence type="ECO:0000256" key="1">
    <source>
        <dbReference type="ARBA" id="ARBA00009232"/>
    </source>
</evidence>